<keyword evidence="2" id="KW-0808">Transferase</keyword>
<organism evidence="5 6">
    <name type="scientific">Malus baccata</name>
    <name type="common">Siberian crab apple</name>
    <name type="synonym">Pyrus baccata</name>
    <dbReference type="NCBI Taxonomy" id="106549"/>
    <lineage>
        <taxon>Eukaryota</taxon>
        <taxon>Viridiplantae</taxon>
        <taxon>Streptophyta</taxon>
        <taxon>Embryophyta</taxon>
        <taxon>Tracheophyta</taxon>
        <taxon>Spermatophyta</taxon>
        <taxon>Magnoliopsida</taxon>
        <taxon>eudicotyledons</taxon>
        <taxon>Gunneridae</taxon>
        <taxon>Pentapetalae</taxon>
        <taxon>rosids</taxon>
        <taxon>fabids</taxon>
        <taxon>Rosales</taxon>
        <taxon>Rosaceae</taxon>
        <taxon>Amygdaloideae</taxon>
        <taxon>Maleae</taxon>
        <taxon>Malus</taxon>
    </lineage>
</organism>
<reference evidence="5 6" key="1">
    <citation type="journal article" date="2019" name="G3 (Bethesda)">
        <title>Sequencing of a Wild Apple (Malus baccata) Genome Unravels the Differences Between Cultivated and Wild Apple Species Regarding Disease Resistance and Cold Tolerance.</title>
        <authorList>
            <person name="Chen X."/>
        </authorList>
    </citation>
    <scope>NUCLEOTIDE SEQUENCE [LARGE SCALE GENOMIC DNA]</scope>
    <source>
        <strain evidence="6">cv. Shandingzi</strain>
        <tissue evidence="5">Leaves</tissue>
    </source>
</reference>
<keyword evidence="6" id="KW-1185">Reference proteome</keyword>
<dbReference type="Gene3D" id="1.10.1200.270">
    <property type="entry name" value="Methyltransferase, alpha-helical capping domain"/>
    <property type="match status" value="1"/>
</dbReference>
<dbReference type="InterPro" id="IPR029063">
    <property type="entry name" value="SAM-dependent_MTases_sf"/>
</dbReference>
<name>A0A540L496_MALBA</name>
<evidence type="ECO:0000256" key="4">
    <source>
        <dbReference type="ARBA" id="ARBA00022842"/>
    </source>
</evidence>
<dbReference type="InterPro" id="IPR042086">
    <property type="entry name" value="MeTrfase_capping"/>
</dbReference>
<dbReference type="InterPro" id="IPR005299">
    <property type="entry name" value="MeTrfase_7"/>
</dbReference>
<evidence type="ECO:0008006" key="7">
    <source>
        <dbReference type="Google" id="ProtNLM"/>
    </source>
</evidence>
<evidence type="ECO:0000313" key="6">
    <source>
        <dbReference type="Proteomes" id="UP000315295"/>
    </source>
</evidence>
<evidence type="ECO:0000256" key="1">
    <source>
        <dbReference type="ARBA" id="ARBA00022603"/>
    </source>
</evidence>
<comment type="caution">
    <text evidence="5">The sequence shown here is derived from an EMBL/GenBank/DDBJ whole genome shotgun (WGS) entry which is preliminary data.</text>
</comment>
<protein>
    <recommendedName>
        <fullName evidence="7">S-adenosylmethionine-dependent methyltransferase</fullName>
    </recommendedName>
</protein>
<dbReference type="Proteomes" id="UP000315295">
    <property type="component" value="Unassembled WGS sequence"/>
</dbReference>
<dbReference type="EMBL" id="VIEB01000771">
    <property type="protein sequence ID" value="TQD81303.1"/>
    <property type="molecule type" value="Genomic_DNA"/>
</dbReference>
<dbReference type="GO" id="GO:0032259">
    <property type="term" value="P:methylation"/>
    <property type="evidence" value="ECO:0007669"/>
    <property type="project" value="UniProtKB-KW"/>
</dbReference>
<keyword evidence="1" id="KW-0489">Methyltransferase</keyword>
<evidence type="ECO:0000256" key="2">
    <source>
        <dbReference type="ARBA" id="ARBA00022679"/>
    </source>
</evidence>
<accession>A0A540L496</accession>
<keyword evidence="3" id="KW-0479">Metal-binding</keyword>
<dbReference type="SUPFAM" id="SSF53335">
    <property type="entry name" value="S-adenosyl-L-methionine-dependent methyltransferases"/>
    <property type="match status" value="1"/>
</dbReference>
<dbReference type="Pfam" id="PF03492">
    <property type="entry name" value="Methyltransf_7"/>
    <property type="match status" value="1"/>
</dbReference>
<evidence type="ECO:0000256" key="3">
    <source>
        <dbReference type="ARBA" id="ARBA00022723"/>
    </source>
</evidence>
<keyword evidence="4" id="KW-0460">Magnesium</keyword>
<dbReference type="GO" id="GO:0008168">
    <property type="term" value="F:methyltransferase activity"/>
    <property type="evidence" value="ECO:0007669"/>
    <property type="project" value="UniProtKB-KW"/>
</dbReference>
<dbReference type="GO" id="GO:0046872">
    <property type="term" value="F:metal ion binding"/>
    <property type="evidence" value="ECO:0007669"/>
    <property type="project" value="UniProtKB-KW"/>
</dbReference>
<dbReference type="PANTHER" id="PTHR31009">
    <property type="entry name" value="S-ADENOSYL-L-METHIONINE:CARBOXYL METHYLTRANSFERASE FAMILY PROTEIN"/>
    <property type="match status" value="1"/>
</dbReference>
<gene>
    <name evidence="5" type="ORF">C1H46_033117</name>
</gene>
<dbReference type="AlphaFoldDB" id="A0A540L496"/>
<dbReference type="Gene3D" id="3.40.50.150">
    <property type="entry name" value="Vaccinia Virus protein VP39"/>
    <property type="match status" value="1"/>
</dbReference>
<sequence>MEDESFAMNGGDGLNSYKKNSKFQRQGFDASKILLRDSIQENFTIQNNLNGNITTILRIADLGCSVGPNTFACVKTIIEAVKLKFETHQDFKTQLPEFQVFFNDQVSNDFNTLFKGFSVDRNYMVAGVPGSFHGRLFPKASMNVMHTSFSLHWLSRVPEQVTKEGSPAWNKGRVSYVSSSDEVVEAFSAQFVRDMEGFFAARSVELVGDGLLALLIPCRQESTLPSDSILAHIYECVGLSLADMAKEGLVSEDLLDSFNVPIYIPSPSEVKNLVLGMKSLFSIERLDELLFPTNLSTPNDIRACVSHIRATVEGVVCKHFGSELNTEELFERYFHKIEEFSKTPRFTNIENVANLFMLVKRNAVNSI</sequence>
<proteinExistence type="predicted"/>
<evidence type="ECO:0000313" key="5">
    <source>
        <dbReference type="EMBL" id="TQD81303.1"/>
    </source>
</evidence>